<feature type="domain" description="NqrA N-terminal barrel-sandwich hybrid" evidence="9">
    <location>
        <begin position="4"/>
        <end position="97"/>
    </location>
</feature>
<evidence type="ECO:0000313" key="13">
    <source>
        <dbReference type="Proteomes" id="UP001597371"/>
    </source>
</evidence>
<name>A0ABW5CQZ4_9HYPH</name>
<dbReference type="PANTHER" id="PTHR37839:SF1">
    <property type="entry name" value="NA(+)-TRANSLOCATING NADH-QUINONE REDUCTASE SUBUNIT A"/>
    <property type="match status" value="1"/>
</dbReference>
<keyword evidence="1 8" id="KW-0813">Transport</keyword>
<dbReference type="RefSeq" id="WP_209737438.1">
    <property type="nucleotide sequence ID" value="NZ_CP072611.1"/>
</dbReference>
<evidence type="ECO:0000256" key="8">
    <source>
        <dbReference type="HAMAP-Rule" id="MF_00425"/>
    </source>
</evidence>
<keyword evidence="6 8" id="KW-0830">Ubiquinone</keyword>
<dbReference type="HAMAP" id="MF_00425">
    <property type="entry name" value="NqrA"/>
    <property type="match status" value="1"/>
</dbReference>
<organism evidence="12 13">
    <name type="scientific">Aureimonas populi</name>
    <dbReference type="NCBI Taxonomy" id="1701758"/>
    <lineage>
        <taxon>Bacteria</taxon>
        <taxon>Pseudomonadati</taxon>
        <taxon>Pseudomonadota</taxon>
        <taxon>Alphaproteobacteria</taxon>
        <taxon>Hyphomicrobiales</taxon>
        <taxon>Aurantimonadaceae</taxon>
        <taxon>Aureimonas</taxon>
    </lineage>
</organism>
<comment type="similarity">
    <text evidence="8">Belongs to the NqrA family.</text>
</comment>
<proteinExistence type="inferred from homology"/>
<feature type="domain" description="NqrA second alpha/beta" evidence="11">
    <location>
        <begin position="111"/>
        <end position="252"/>
    </location>
</feature>
<keyword evidence="5 8" id="KW-0406">Ion transport</keyword>
<keyword evidence="3 8" id="KW-0520">NAD</keyword>
<keyword evidence="4 8" id="KW-0915">Sodium</keyword>
<dbReference type="InterPro" id="IPR022615">
    <property type="entry name" value="NqrA_C_domain"/>
</dbReference>
<dbReference type="InterPro" id="IPR008703">
    <property type="entry name" value="NqrA"/>
</dbReference>
<comment type="catalytic activity">
    <reaction evidence="8">
        <text>a ubiquinone + n Na(+)(in) + NADH + H(+) = a ubiquinol + n Na(+)(out) + NAD(+)</text>
        <dbReference type="Rhea" id="RHEA:47748"/>
        <dbReference type="Rhea" id="RHEA-COMP:9565"/>
        <dbReference type="Rhea" id="RHEA-COMP:9566"/>
        <dbReference type="ChEBI" id="CHEBI:15378"/>
        <dbReference type="ChEBI" id="CHEBI:16389"/>
        <dbReference type="ChEBI" id="CHEBI:17976"/>
        <dbReference type="ChEBI" id="CHEBI:29101"/>
        <dbReference type="ChEBI" id="CHEBI:57540"/>
        <dbReference type="ChEBI" id="CHEBI:57945"/>
        <dbReference type="EC" id="7.2.1.1"/>
    </reaction>
</comment>
<keyword evidence="7 8" id="KW-0739">Sodium transport</keyword>
<protein>
    <recommendedName>
        <fullName evidence="8">Na(+)-translocating NADH-quinone reductase subunit A</fullName>
        <shortName evidence="8">Na(+)-NQR subunit A</shortName>
        <shortName evidence="8">Na(+)-translocating NQR subunit A</shortName>
        <ecNumber evidence="8">7.2.1.1</ecNumber>
    </recommendedName>
    <alternativeName>
        <fullName evidence="8">NQR complex subunit A</fullName>
    </alternativeName>
    <alternativeName>
        <fullName evidence="8">NQR-1 subunit A</fullName>
    </alternativeName>
</protein>
<sequence length="415" mass="44084">MRDIRIRSGIDLRFAGAPDQTIEAGSHVASAALLGSDFPGLRPALAVAAGDKVRAGQLLFSDRRQPEIAHVAPVSGTIVELSRGRRRSLDTLVIAVDAQEGETFPSPASPDRQSLTTLLLRSGQWLSLRTRPFGRIPAPGAVPAAIFITAIDTAPLSPDPAVVIAAYADRFARGAEALRLLTDGKVHLAQARGAVLPVPSGVEASAFSGPHPAGLAGTHIHHLHPVGPGVTVWQISYQDVIAIGHLLETGRIWSERVVALAGPGMVKPGLVLTRPGASLRELCAGRLEPGGVRLLSGSPLDGRQEHFLSRWHCQVSAMPHHPPAEARGGPLRRLHSFLRRDVPAVIPNAAHEQAAPARILPVPFLRALGIGDAQTALRLGALELLEEDMALLSHLDGVDYGDLLRRVLDELEAQQ</sequence>
<evidence type="ECO:0000313" key="12">
    <source>
        <dbReference type="EMBL" id="MFD2238493.1"/>
    </source>
</evidence>
<comment type="caution">
    <text evidence="12">The sequence shown here is derived from an EMBL/GenBank/DDBJ whole genome shotgun (WGS) entry which is preliminary data.</text>
</comment>
<accession>A0ABW5CQZ4</accession>
<dbReference type="PANTHER" id="PTHR37839">
    <property type="entry name" value="NA(+)-TRANSLOCATING NADH-QUINONE REDUCTASE SUBUNIT A"/>
    <property type="match status" value="1"/>
</dbReference>
<evidence type="ECO:0000256" key="1">
    <source>
        <dbReference type="ARBA" id="ARBA00022448"/>
    </source>
</evidence>
<keyword evidence="2 8" id="KW-1278">Translocase</keyword>
<dbReference type="EMBL" id="JBHUIJ010000018">
    <property type="protein sequence ID" value="MFD2238493.1"/>
    <property type="molecule type" value="Genomic_DNA"/>
</dbReference>
<comment type="subunit">
    <text evidence="8">Composed of six subunits; NqrA, NqrB, NqrC, NqrD, NqrE and NqrF.</text>
</comment>
<dbReference type="Pfam" id="PF05896">
    <property type="entry name" value="NQRA_N"/>
    <property type="match status" value="1"/>
</dbReference>
<evidence type="ECO:0000256" key="2">
    <source>
        <dbReference type="ARBA" id="ARBA00022967"/>
    </source>
</evidence>
<evidence type="ECO:0000259" key="11">
    <source>
        <dbReference type="Pfam" id="PF24836"/>
    </source>
</evidence>
<dbReference type="Pfam" id="PF11973">
    <property type="entry name" value="NQRA_SLBB"/>
    <property type="match status" value="1"/>
</dbReference>
<dbReference type="Pfam" id="PF24836">
    <property type="entry name" value="NQRA_2nd"/>
    <property type="match status" value="1"/>
</dbReference>
<evidence type="ECO:0000259" key="10">
    <source>
        <dbReference type="Pfam" id="PF11973"/>
    </source>
</evidence>
<evidence type="ECO:0000256" key="4">
    <source>
        <dbReference type="ARBA" id="ARBA00023053"/>
    </source>
</evidence>
<comment type="function">
    <text evidence="8">NQR complex catalyzes the reduction of ubiquinone-1 to ubiquinol by two successive reactions, coupled with the transport of Na(+) ions from the cytoplasm to the periplasm. NqrA to NqrE are probably involved in the second step, the conversion of ubisemiquinone to ubiquinol.</text>
</comment>
<dbReference type="InterPro" id="IPR056147">
    <property type="entry name" value="NQRA_N"/>
</dbReference>
<evidence type="ECO:0000259" key="9">
    <source>
        <dbReference type="Pfam" id="PF05896"/>
    </source>
</evidence>
<evidence type="ECO:0000256" key="5">
    <source>
        <dbReference type="ARBA" id="ARBA00023065"/>
    </source>
</evidence>
<keyword evidence="13" id="KW-1185">Reference proteome</keyword>
<evidence type="ECO:0000256" key="3">
    <source>
        <dbReference type="ARBA" id="ARBA00023027"/>
    </source>
</evidence>
<dbReference type="InterPro" id="IPR056148">
    <property type="entry name" value="NQRA_2nd"/>
</dbReference>
<gene>
    <name evidence="8" type="primary">nqrA</name>
    <name evidence="12" type="ORF">ACFSKQ_13645</name>
</gene>
<evidence type="ECO:0000256" key="6">
    <source>
        <dbReference type="ARBA" id="ARBA00023075"/>
    </source>
</evidence>
<reference evidence="13" key="1">
    <citation type="journal article" date="2019" name="Int. J. Syst. Evol. Microbiol.">
        <title>The Global Catalogue of Microorganisms (GCM) 10K type strain sequencing project: providing services to taxonomists for standard genome sequencing and annotation.</title>
        <authorList>
            <consortium name="The Broad Institute Genomics Platform"/>
            <consortium name="The Broad Institute Genome Sequencing Center for Infectious Disease"/>
            <person name="Wu L."/>
            <person name="Ma J."/>
        </authorList>
    </citation>
    <scope>NUCLEOTIDE SEQUENCE [LARGE SCALE GENOMIC DNA]</scope>
    <source>
        <strain evidence="13">ZS-35-S2</strain>
    </source>
</reference>
<feature type="domain" description="Na(+)-translocating NADH-quinone reductase subunit A C-terminal" evidence="10">
    <location>
        <begin position="257"/>
        <end position="304"/>
    </location>
</feature>
<evidence type="ECO:0000256" key="7">
    <source>
        <dbReference type="ARBA" id="ARBA00023201"/>
    </source>
</evidence>
<dbReference type="Proteomes" id="UP001597371">
    <property type="component" value="Unassembled WGS sequence"/>
</dbReference>
<dbReference type="EC" id="7.2.1.1" evidence="8"/>